<dbReference type="InterPro" id="IPR035996">
    <property type="entry name" value="4pyrrol_Methylase_sf"/>
</dbReference>
<dbReference type="NCBIfam" id="TIGR00096">
    <property type="entry name" value="16S rRNA (cytidine(1402)-2'-O)-methyltransferase"/>
    <property type="match status" value="1"/>
</dbReference>
<dbReference type="EC" id="2.1.1.198" evidence="6"/>
<keyword evidence="3 6" id="KW-0489">Methyltransferase</keyword>
<accession>A0A1H0DX80</accession>
<evidence type="ECO:0000259" key="7">
    <source>
        <dbReference type="Pfam" id="PF00590"/>
    </source>
</evidence>
<evidence type="ECO:0000256" key="3">
    <source>
        <dbReference type="ARBA" id="ARBA00022603"/>
    </source>
</evidence>
<evidence type="ECO:0000256" key="4">
    <source>
        <dbReference type="ARBA" id="ARBA00022679"/>
    </source>
</evidence>
<dbReference type="PIRSF" id="PIRSF005917">
    <property type="entry name" value="MTase_YraL"/>
    <property type="match status" value="1"/>
</dbReference>
<dbReference type="EMBL" id="FNIN01000006">
    <property type="protein sequence ID" value="SDN74636.1"/>
    <property type="molecule type" value="Genomic_DNA"/>
</dbReference>
<comment type="function">
    <text evidence="6">Catalyzes the 2'-O-methylation of the ribose of cytidine 1402 (C1402) in 16S rRNA.</text>
</comment>
<sequence>MSRTSGKGRLFIVATPLGNLGDITFRAIDVLKNVDKVLAEDTRSAKKLFHALKIPLPSIESFFDQNEKQKLSLVKAWLKNGLDIALISEAGTPLISDPGFLLIKKLREDGFPIIPIPGPSAPITALIVSGFPPLPHTFLGFLPRKAGEIRKIFANFMTLPCTLIFFERKNRVLRTLKIAYEVLGKREFCLARELTKIHEEVIYGRLDDINLDESCLRGEITVLIAPPTDFKTSLDKVKEKIYFFKESNLKAKDIIKIMQQEVIGWSNKELYELIISELKH</sequence>
<dbReference type="CDD" id="cd11648">
    <property type="entry name" value="RsmI"/>
    <property type="match status" value="1"/>
</dbReference>
<dbReference type="Proteomes" id="UP000199602">
    <property type="component" value="Unassembled WGS sequence"/>
</dbReference>
<evidence type="ECO:0000256" key="6">
    <source>
        <dbReference type="HAMAP-Rule" id="MF_01877"/>
    </source>
</evidence>
<dbReference type="InterPro" id="IPR000878">
    <property type="entry name" value="4pyrrol_Mease"/>
</dbReference>
<dbReference type="Gene3D" id="3.30.950.10">
    <property type="entry name" value="Methyltransferase, Cobalt-precorrin-4 Transmethylase, Domain 2"/>
    <property type="match status" value="1"/>
</dbReference>
<reference evidence="8 9" key="1">
    <citation type="submission" date="2016-10" db="EMBL/GenBank/DDBJ databases">
        <authorList>
            <person name="de Groot N.N."/>
        </authorList>
    </citation>
    <scope>NUCLEOTIDE SEQUENCE [LARGE SCALE GENOMIC DNA]</scope>
    <source>
        <strain evidence="8 9">DSM 15269</strain>
    </source>
</reference>
<evidence type="ECO:0000256" key="1">
    <source>
        <dbReference type="ARBA" id="ARBA00022490"/>
    </source>
</evidence>
<evidence type="ECO:0000313" key="8">
    <source>
        <dbReference type="EMBL" id="SDN74636.1"/>
    </source>
</evidence>
<dbReference type="SUPFAM" id="SSF53790">
    <property type="entry name" value="Tetrapyrrole methylase"/>
    <property type="match status" value="1"/>
</dbReference>
<dbReference type="HAMAP" id="MF_01877">
    <property type="entry name" value="16SrRNA_methyltr_I"/>
    <property type="match status" value="1"/>
</dbReference>
<dbReference type="RefSeq" id="WP_092065287.1">
    <property type="nucleotide sequence ID" value="NZ_FNIN01000006.1"/>
</dbReference>
<dbReference type="STRING" id="206665.SAMN04488516_10637"/>
<dbReference type="AlphaFoldDB" id="A0A1H0DX80"/>
<comment type="catalytic activity">
    <reaction evidence="6">
        <text>cytidine(1402) in 16S rRNA + S-adenosyl-L-methionine = 2'-O-methylcytidine(1402) in 16S rRNA + S-adenosyl-L-homocysteine + H(+)</text>
        <dbReference type="Rhea" id="RHEA:42924"/>
        <dbReference type="Rhea" id="RHEA-COMP:10285"/>
        <dbReference type="Rhea" id="RHEA-COMP:10286"/>
        <dbReference type="ChEBI" id="CHEBI:15378"/>
        <dbReference type="ChEBI" id="CHEBI:57856"/>
        <dbReference type="ChEBI" id="CHEBI:59789"/>
        <dbReference type="ChEBI" id="CHEBI:74495"/>
        <dbReference type="ChEBI" id="CHEBI:82748"/>
        <dbReference type="EC" id="2.1.1.198"/>
    </reaction>
</comment>
<gene>
    <name evidence="6" type="primary">rsmI</name>
    <name evidence="8" type="ORF">SAMN04488516_10637</name>
</gene>
<keyword evidence="4 6" id="KW-0808">Transferase</keyword>
<feature type="domain" description="Tetrapyrrole methylase" evidence="7">
    <location>
        <begin position="10"/>
        <end position="209"/>
    </location>
</feature>
<keyword evidence="1 6" id="KW-0963">Cytoplasm</keyword>
<dbReference type="InterPro" id="IPR014777">
    <property type="entry name" value="4pyrrole_Mease_sub1"/>
</dbReference>
<dbReference type="GO" id="GO:0070677">
    <property type="term" value="F:rRNA (cytosine-2'-O-)-methyltransferase activity"/>
    <property type="evidence" value="ECO:0007669"/>
    <property type="project" value="UniProtKB-UniRule"/>
</dbReference>
<keyword evidence="5 6" id="KW-0949">S-adenosyl-L-methionine</keyword>
<evidence type="ECO:0000256" key="5">
    <source>
        <dbReference type="ARBA" id="ARBA00022691"/>
    </source>
</evidence>
<evidence type="ECO:0000313" key="9">
    <source>
        <dbReference type="Proteomes" id="UP000199602"/>
    </source>
</evidence>
<dbReference type="InterPro" id="IPR014776">
    <property type="entry name" value="4pyrrole_Mease_sub2"/>
</dbReference>
<dbReference type="PANTHER" id="PTHR46111">
    <property type="entry name" value="RIBOSOMAL RNA SMALL SUBUNIT METHYLTRANSFERASE I"/>
    <property type="match status" value="1"/>
</dbReference>
<dbReference type="Pfam" id="PF00590">
    <property type="entry name" value="TP_methylase"/>
    <property type="match status" value="1"/>
</dbReference>
<comment type="subcellular location">
    <subcellularLocation>
        <location evidence="6">Cytoplasm</location>
    </subcellularLocation>
</comment>
<keyword evidence="9" id="KW-1185">Reference proteome</keyword>
<protein>
    <recommendedName>
        <fullName evidence="6">Ribosomal RNA small subunit methyltransferase I</fullName>
        <ecNumber evidence="6">2.1.1.198</ecNumber>
    </recommendedName>
    <alternativeName>
        <fullName evidence="6">16S rRNA 2'-O-ribose C1402 methyltransferase</fullName>
    </alternativeName>
    <alternativeName>
        <fullName evidence="6">rRNA (cytidine-2'-O-)-methyltransferase RsmI</fullName>
    </alternativeName>
</protein>
<dbReference type="PANTHER" id="PTHR46111:SF1">
    <property type="entry name" value="RIBOSOMAL RNA SMALL SUBUNIT METHYLTRANSFERASE I"/>
    <property type="match status" value="1"/>
</dbReference>
<comment type="similarity">
    <text evidence="6">Belongs to the methyltransferase superfamily. RsmI family.</text>
</comment>
<dbReference type="GO" id="GO:0005737">
    <property type="term" value="C:cytoplasm"/>
    <property type="evidence" value="ECO:0007669"/>
    <property type="project" value="UniProtKB-SubCell"/>
</dbReference>
<evidence type="ECO:0000256" key="2">
    <source>
        <dbReference type="ARBA" id="ARBA00022552"/>
    </source>
</evidence>
<dbReference type="InterPro" id="IPR008189">
    <property type="entry name" value="rRNA_ssu_MeTfrase_I"/>
</dbReference>
<organism evidence="8 9">
    <name type="scientific">Desulfonauticus submarinus</name>
    <dbReference type="NCBI Taxonomy" id="206665"/>
    <lineage>
        <taxon>Bacteria</taxon>
        <taxon>Pseudomonadati</taxon>
        <taxon>Thermodesulfobacteriota</taxon>
        <taxon>Desulfovibrionia</taxon>
        <taxon>Desulfovibrionales</taxon>
        <taxon>Desulfonauticaceae</taxon>
        <taxon>Desulfonauticus</taxon>
    </lineage>
</organism>
<dbReference type="OrthoDB" id="9809084at2"/>
<name>A0A1H0DX80_9BACT</name>
<keyword evidence="2 6" id="KW-0698">rRNA processing</keyword>
<proteinExistence type="inferred from homology"/>
<dbReference type="Gene3D" id="3.40.1010.10">
    <property type="entry name" value="Cobalt-precorrin-4 Transmethylase, Domain 1"/>
    <property type="match status" value="1"/>
</dbReference>